<dbReference type="EMBL" id="QHJG01000019">
    <property type="protein sequence ID" value="PWY55391.1"/>
    <property type="molecule type" value="Genomic_DNA"/>
</dbReference>
<organism evidence="9 11">
    <name type="scientific">Legionella qingyii</name>
    <dbReference type="NCBI Taxonomy" id="2184757"/>
    <lineage>
        <taxon>Bacteria</taxon>
        <taxon>Pseudomonadati</taxon>
        <taxon>Pseudomonadota</taxon>
        <taxon>Gammaproteobacteria</taxon>
        <taxon>Legionellales</taxon>
        <taxon>Legionellaceae</taxon>
        <taxon>Legionella</taxon>
    </lineage>
</organism>
<sequence>MNYIKSISLLAGLFFSSFVQANVQSYFDQIKNDPHTLYAFFKSMPKGGELHYHLAGGAYPEVMLELASKDNYCLNTVNWTVSKNTSDCNGIDTKDLLNHPGLYANTVRSWSMKDFVPGKESGHDHFFSSFYKFNAIVADHQPELVAAVLQTAAQQNEHYMELMILPDNAHSSSFGDMLKDTTSFDQKTKRLLANQDFQNNINYTVVESNRILQQARQEIGCETNPEKKACQIKVKFLYYSLREQSFDNLFAQTLNAFEAVAQSIKSKGTLVGVNLVQPEDGIISLRDFRKQMQMYQYLHKIYPQVNIALHAGELSQEIVTPEDLDYHIHDALFTGQAQRIGHGVDIAHENNVKNTLNFMAKNHRAVEINLVSNFKILKISGRNHPLNFYLQHHVPVVLSTDDEGILRTNLSQQYVEAVLKHGLDYQTLKQINRNALTYAFVPGKSIWSDADKALLTQDCQDLESERCQQFIKGSEKAQLQWGLEQKLRTFENKFADI</sequence>
<evidence type="ECO:0000259" key="8">
    <source>
        <dbReference type="Pfam" id="PF00962"/>
    </source>
</evidence>
<evidence type="ECO:0000256" key="7">
    <source>
        <dbReference type="SAM" id="SignalP"/>
    </source>
</evidence>
<dbReference type="InterPro" id="IPR032466">
    <property type="entry name" value="Metal_Hydrolase"/>
</dbReference>
<reference evidence="9 11" key="1">
    <citation type="submission" date="2018-05" db="EMBL/GenBank/DDBJ databases">
        <title>Legionella qingyii sp.nov., whole genome shotgun sequence.</title>
        <authorList>
            <person name="Wu H."/>
            <person name="Zhu Q."/>
            <person name="Hu C."/>
        </authorList>
    </citation>
    <scope>NUCLEOTIDE SEQUENCE [LARGE SCALE GENOMIC DNA]</scope>
    <source>
        <strain evidence="9 11">HEB18</strain>
    </source>
</reference>
<keyword evidence="6" id="KW-0862">Zinc</keyword>
<evidence type="ECO:0000256" key="6">
    <source>
        <dbReference type="ARBA" id="ARBA00022833"/>
    </source>
</evidence>
<dbReference type="GO" id="GO:0004000">
    <property type="term" value="F:adenosine deaminase activity"/>
    <property type="evidence" value="ECO:0007669"/>
    <property type="project" value="TreeGrafter"/>
</dbReference>
<reference evidence="10 12" key="2">
    <citation type="submission" date="2018-12" db="EMBL/GenBank/DDBJ databases">
        <title>Legionella sp,whole genome shotgun sequence.</title>
        <authorList>
            <person name="Wu H."/>
        </authorList>
    </citation>
    <scope>NUCLEOTIDE SEQUENCE [LARGE SCALE GENOMIC DNA]</scope>
    <source>
        <strain evidence="12">km489</strain>
        <strain evidence="10">Km489</strain>
    </source>
</reference>
<dbReference type="SUPFAM" id="SSF51556">
    <property type="entry name" value="Metallo-dependent hydrolases"/>
    <property type="match status" value="1"/>
</dbReference>
<feature type="domain" description="Adenosine deaminase" evidence="8">
    <location>
        <begin position="119"/>
        <end position="444"/>
    </location>
</feature>
<dbReference type="EMBL" id="RZGX01000018">
    <property type="protein sequence ID" value="RUR21208.1"/>
    <property type="molecule type" value="Genomic_DNA"/>
</dbReference>
<evidence type="ECO:0000313" key="12">
    <source>
        <dbReference type="Proteomes" id="UP000287374"/>
    </source>
</evidence>
<keyword evidence="4" id="KW-0479">Metal-binding</keyword>
<evidence type="ECO:0000313" key="9">
    <source>
        <dbReference type="EMBL" id="PWY55391.1"/>
    </source>
</evidence>
<evidence type="ECO:0000313" key="10">
    <source>
        <dbReference type="EMBL" id="RUR21208.1"/>
    </source>
</evidence>
<evidence type="ECO:0000256" key="4">
    <source>
        <dbReference type="ARBA" id="ARBA00022723"/>
    </source>
</evidence>
<dbReference type="Proteomes" id="UP000247152">
    <property type="component" value="Unassembled WGS sequence"/>
</dbReference>
<evidence type="ECO:0000256" key="5">
    <source>
        <dbReference type="ARBA" id="ARBA00022801"/>
    </source>
</evidence>
<keyword evidence="12" id="KW-1185">Reference proteome</keyword>
<dbReference type="Gene3D" id="3.20.20.140">
    <property type="entry name" value="Metal-dependent hydrolases"/>
    <property type="match status" value="1"/>
</dbReference>
<dbReference type="InterPro" id="IPR006330">
    <property type="entry name" value="Ado/ade_deaminase"/>
</dbReference>
<evidence type="ECO:0000313" key="11">
    <source>
        <dbReference type="Proteomes" id="UP000247152"/>
    </source>
</evidence>
<proteinExistence type="inferred from homology"/>
<dbReference type="Proteomes" id="UP000287374">
    <property type="component" value="Unassembled WGS sequence"/>
</dbReference>
<evidence type="ECO:0000256" key="2">
    <source>
        <dbReference type="ARBA" id="ARBA00006676"/>
    </source>
</evidence>
<comment type="cofactor">
    <cofactor evidence="1">
        <name>Zn(2+)</name>
        <dbReference type="ChEBI" id="CHEBI:29105"/>
    </cofactor>
</comment>
<dbReference type="Pfam" id="PF00962">
    <property type="entry name" value="A_deaminase"/>
    <property type="match status" value="1"/>
</dbReference>
<dbReference type="GO" id="GO:0046103">
    <property type="term" value="P:inosine biosynthetic process"/>
    <property type="evidence" value="ECO:0007669"/>
    <property type="project" value="TreeGrafter"/>
</dbReference>
<gene>
    <name evidence="9" type="ORF">DGG96_12230</name>
    <name evidence="10" type="ORF">ELY20_12945</name>
</gene>
<dbReference type="AlphaFoldDB" id="A0A317U0M7"/>
<feature type="chain" id="PRO_5016467525" description="adenosine deaminase" evidence="7">
    <location>
        <begin position="22"/>
        <end position="497"/>
    </location>
</feature>
<dbReference type="RefSeq" id="WP_110142945.1">
    <property type="nucleotide sequence ID" value="NZ_QHJG01000019.1"/>
</dbReference>
<dbReference type="PANTHER" id="PTHR11409">
    <property type="entry name" value="ADENOSINE DEAMINASE"/>
    <property type="match status" value="1"/>
</dbReference>
<comment type="similarity">
    <text evidence="2">Belongs to the metallo-dependent hydrolases superfamily. Adenosine and AMP deaminases family.</text>
</comment>
<accession>A0A317U0M7</accession>
<dbReference type="OrthoDB" id="105475at2"/>
<keyword evidence="5" id="KW-0378">Hydrolase</keyword>
<dbReference type="GO" id="GO:0046872">
    <property type="term" value="F:metal ion binding"/>
    <property type="evidence" value="ECO:0007669"/>
    <property type="project" value="UniProtKB-KW"/>
</dbReference>
<dbReference type="GO" id="GO:0043103">
    <property type="term" value="P:hypoxanthine salvage"/>
    <property type="evidence" value="ECO:0007669"/>
    <property type="project" value="TreeGrafter"/>
</dbReference>
<dbReference type="InterPro" id="IPR001365">
    <property type="entry name" value="A_deaminase_dom"/>
</dbReference>
<dbReference type="GO" id="GO:0006154">
    <property type="term" value="P:adenosine catabolic process"/>
    <property type="evidence" value="ECO:0007669"/>
    <property type="project" value="TreeGrafter"/>
</dbReference>
<dbReference type="EC" id="3.5.4.4" evidence="3"/>
<name>A0A317U0M7_9GAMM</name>
<comment type="caution">
    <text evidence="9">The sequence shown here is derived from an EMBL/GenBank/DDBJ whole genome shotgun (WGS) entry which is preliminary data.</text>
</comment>
<evidence type="ECO:0000256" key="3">
    <source>
        <dbReference type="ARBA" id="ARBA00012784"/>
    </source>
</evidence>
<evidence type="ECO:0000256" key="1">
    <source>
        <dbReference type="ARBA" id="ARBA00001947"/>
    </source>
</evidence>
<dbReference type="GO" id="GO:0005829">
    <property type="term" value="C:cytosol"/>
    <property type="evidence" value="ECO:0007669"/>
    <property type="project" value="TreeGrafter"/>
</dbReference>
<feature type="signal peptide" evidence="7">
    <location>
        <begin position="1"/>
        <end position="21"/>
    </location>
</feature>
<dbReference type="PANTHER" id="PTHR11409:SF43">
    <property type="entry name" value="ADENOSINE DEAMINASE"/>
    <property type="match status" value="1"/>
</dbReference>
<keyword evidence="7" id="KW-0732">Signal</keyword>
<protein>
    <recommendedName>
        <fullName evidence="3">adenosine deaminase</fullName>
        <ecNumber evidence="3">3.5.4.4</ecNumber>
    </recommendedName>
</protein>